<keyword evidence="1" id="KW-0732">Signal</keyword>
<dbReference type="AlphaFoldDB" id="A0A2N6N9X0"/>
<dbReference type="EMBL" id="MRVG01000015">
    <property type="protein sequence ID" value="PMB64074.1"/>
    <property type="molecule type" value="Genomic_DNA"/>
</dbReference>
<organism evidence="2 3">
    <name type="scientific">Beauveria bassiana</name>
    <name type="common">White muscardine disease fungus</name>
    <name type="synonym">Tritirachium shiotae</name>
    <dbReference type="NCBI Taxonomy" id="176275"/>
    <lineage>
        <taxon>Eukaryota</taxon>
        <taxon>Fungi</taxon>
        <taxon>Dikarya</taxon>
        <taxon>Ascomycota</taxon>
        <taxon>Pezizomycotina</taxon>
        <taxon>Sordariomycetes</taxon>
        <taxon>Hypocreomycetidae</taxon>
        <taxon>Hypocreales</taxon>
        <taxon>Cordycipitaceae</taxon>
        <taxon>Beauveria</taxon>
    </lineage>
</organism>
<proteinExistence type="predicted"/>
<evidence type="ECO:0000313" key="2">
    <source>
        <dbReference type="EMBL" id="PMB64074.1"/>
    </source>
</evidence>
<name>A0A2N6N9X0_BEABA</name>
<feature type="chain" id="PRO_5014613906" evidence="1">
    <location>
        <begin position="20"/>
        <end position="189"/>
    </location>
</feature>
<protein>
    <submittedName>
        <fullName evidence="2">Uncharacterized protein</fullName>
    </submittedName>
</protein>
<gene>
    <name evidence="2" type="ORF">BM221_010242</name>
</gene>
<comment type="caution">
    <text evidence="2">The sequence shown here is derived from an EMBL/GenBank/DDBJ whole genome shotgun (WGS) entry which is preliminary data.</text>
</comment>
<evidence type="ECO:0000256" key="1">
    <source>
        <dbReference type="SAM" id="SignalP"/>
    </source>
</evidence>
<reference evidence="2 3" key="1">
    <citation type="journal article" date="2016" name="Appl. Microbiol. Biotechnol.">
        <title>Characterization of T-DNA insertion mutants with decreased virulence in the entomopathogenic fungus Beauveria bassiana JEF-007.</title>
        <authorList>
            <person name="Kim S."/>
            <person name="Lee S.J."/>
            <person name="Nai Y.S."/>
            <person name="Yu J.S."/>
            <person name="Lee M.R."/>
            <person name="Yang Y.T."/>
            <person name="Kim J.S."/>
        </authorList>
    </citation>
    <scope>NUCLEOTIDE SEQUENCE [LARGE SCALE GENOMIC DNA]</scope>
    <source>
        <strain evidence="2 3">JEF-007</strain>
    </source>
</reference>
<dbReference type="OMA" id="YKAAFVC"/>
<sequence length="189" mass="20994">MHFSNAAIFLLGALQPTLAKPTLLHRTGDGSQNKIVSQWQTATETVIDFLAPNPGCGSTKPWVGIWPVDAGNPYWAEYKAWQYVEPTSGFDIRTVKFNNAKLGIGEYKAAFVCEDGRRSPWMVSKTFKVDAAPPKEKGQCVYRRSIYNNAWTYIACDKVSNNLCYDCGFGGHCNACSDCQDQCGLPKDY</sequence>
<feature type="signal peptide" evidence="1">
    <location>
        <begin position="1"/>
        <end position="19"/>
    </location>
</feature>
<evidence type="ECO:0000313" key="3">
    <source>
        <dbReference type="Proteomes" id="UP000235728"/>
    </source>
</evidence>
<accession>A0A2N6N9X0</accession>
<dbReference type="Proteomes" id="UP000235728">
    <property type="component" value="Unassembled WGS sequence"/>
</dbReference>